<reference evidence="4 5" key="1">
    <citation type="submission" date="2018-03" db="EMBL/GenBank/DDBJ databases">
        <title>The draft genome of Mesorhizobium sp. 6GN-30.</title>
        <authorList>
            <person name="Liu L."/>
            <person name="Li L."/>
            <person name="Wang T."/>
            <person name="Zhang X."/>
            <person name="Liang L."/>
        </authorList>
    </citation>
    <scope>NUCLEOTIDE SEQUENCE [LARGE SCALE GENOMIC DNA]</scope>
    <source>
        <strain evidence="4 5">6GN30</strain>
    </source>
</reference>
<dbReference type="AlphaFoldDB" id="A0A2P7S0Z1"/>
<dbReference type="EMBL" id="PXYK01000023">
    <property type="protein sequence ID" value="PSJ56137.1"/>
    <property type="molecule type" value="Genomic_DNA"/>
</dbReference>
<dbReference type="Gene3D" id="3.90.1170.50">
    <property type="entry name" value="Aldehyde oxidase/xanthine dehydrogenase, a/b hammerhead"/>
    <property type="match status" value="1"/>
</dbReference>
<dbReference type="PANTHER" id="PTHR11908:SF132">
    <property type="entry name" value="ALDEHYDE OXIDASE 1-RELATED"/>
    <property type="match status" value="1"/>
</dbReference>
<keyword evidence="2" id="KW-0560">Oxidoreductase</keyword>
<dbReference type="GO" id="GO:0005506">
    <property type="term" value="F:iron ion binding"/>
    <property type="evidence" value="ECO:0007669"/>
    <property type="project" value="InterPro"/>
</dbReference>
<dbReference type="InterPro" id="IPR008274">
    <property type="entry name" value="AldOxase/xan_DH_MoCoBD1"/>
</dbReference>
<organism evidence="4 5">
    <name type="scientific">Kumtagia ephedrae</name>
    <dbReference type="NCBI Taxonomy" id="2116701"/>
    <lineage>
        <taxon>Bacteria</taxon>
        <taxon>Pseudomonadati</taxon>
        <taxon>Pseudomonadota</taxon>
        <taxon>Alphaproteobacteria</taxon>
        <taxon>Hyphomicrobiales</taxon>
        <taxon>Phyllobacteriaceae</taxon>
        <taxon>Kumtagia</taxon>
    </lineage>
</organism>
<name>A0A2P7S0Z1_9HYPH</name>
<accession>A0A2P7S0Z1</accession>
<evidence type="ECO:0000256" key="1">
    <source>
        <dbReference type="ARBA" id="ARBA00022505"/>
    </source>
</evidence>
<dbReference type="Pfam" id="PF02738">
    <property type="entry name" value="MoCoBD_1"/>
    <property type="match status" value="1"/>
</dbReference>
<dbReference type="InterPro" id="IPR046867">
    <property type="entry name" value="AldOxase/xan_DH_MoCoBD2"/>
</dbReference>
<gene>
    <name evidence="4" type="ORF">C7I84_21435</name>
</gene>
<dbReference type="SUPFAM" id="SSF54665">
    <property type="entry name" value="CO dehydrogenase molybdoprotein N-domain-like"/>
    <property type="match status" value="1"/>
</dbReference>
<proteinExistence type="predicted"/>
<protein>
    <submittedName>
        <fullName evidence="4">Acylaldehyde oxidase</fullName>
    </submittedName>
</protein>
<dbReference type="PANTHER" id="PTHR11908">
    <property type="entry name" value="XANTHINE DEHYDROGENASE"/>
    <property type="match status" value="1"/>
</dbReference>
<dbReference type="OrthoDB" id="8428274at2"/>
<dbReference type="InterPro" id="IPR037165">
    <property type="entry name" value="AldOxase/xan_DH_Mopterin-bd_sf"/>
</dbReference>
<dbReference type="GO" id="GO:0016491">
    <property type="term" value="F:oxidoreductase activity"/>
    <property type="evidence" value="ECO:0007669"/>
    <property type="project" value="UniProtKB-KW"/>
</dbReference>
<evidence type="ECO:0000313" key="4">
    <source>
        <dbReference type="EMBL" id="PSJ56137.1"/>
    </source>
</evidence>
<evidence type="ECO:0000259" key="3">
    <source>
        <dbReference type="SMART" id="SM01008"/>
    </source>
</evidence>
<evidence type="ECO:0000256" key="2">
    <source>
        <dbReference type="ARBA" id="ARBA00023002"/>
    </source>
</evidence>
<dbReference type="Pfam" id="PF01315">
    <property type="entry name" value="Ald_Xan_dh_C"/>
    <property type="match status" value="1"/>
</dbReference>
<keyword evidence="5" id="KW-1185">Reference proteome</keyword>
<dbReference type="InterPro" id="IPR016208">
    <property type="entry name" value="Ald_Oxase/xanthine_DH-like"/>
</dbReference>
<dbReference type="SUPFAM" id="SSF56003">
    <property type="entry name" value="Molybdenum cofactor-binding domain"/>
    <property type="match status" value="1"/>
</dbReference>
<keyword evidence="1" id="KW-0500">Molybdenum</keyword>
<dbReference type="Pfam" id="PF20256">
    <property type="entry name" value="MoCoBD_2"/>
    <property type="match status" value="1"/>
</dbReference>
<dbReference type="RefSeq" id="WP_106774262.1">
    <property type="nucleotide sequence ID" value="NZ_PXYK01000023.1"/>
</dbReference>
<comment type="caution">
    <text evidence="4">The sequence shown here is derived from an EMBL/GenBank/DDBJ whole genome shotgun (WGS) entry which is preliminary data.</text>
</comment>
<dbReference type="SMART" id="SM01008">
    <property type="entry name" value="Ald_Xan_dh_C"/>
    <property type="match status" value="1"/>
</dbReference>
<dbReference type="InterPro" id="IPR036856">
    <property type="entry name" value="Ald_Oxase/Xan_DH_a/b_sf"/>
</dbReference>
<feature type="domain" description="Aldehyde oxidase/xanthine dehydrogenase a/b hammerhead" evidence="3">
    <location>
        <begin position="19"/>
        <end position="132"/>
    </location>
</feature>
<sequence>MNVIVGKPLTRVDGRAKVTGGAQYAADFNQPGQLYAVIVSATVGLGRVSEIRSANIEAMPGVAAVITHSNAPKLPYLLHKGVIDPAVGERLHVLQDDAVRFFGQPVAIVVADSLDHAEHAAAALRIIYDARRPVVDHADPDVARIIPDAAGADRSRGDADAAVAEAAVTVDEHYDMARENHNPMEPHATIAAWNGDRLTLWSKSQFLMNEQAEIAAIFGLPAESVEVICPFIGGAFGTSLRTWPHVTLAALAAKHVQRPVKLVLTRKQMFFTTGHRPRSLQRVALGATQEGKLTGVIHEGTGETSRYEQFTEALTAVTDYLYSCPNVRTQYRLAPLDTGTPNHMRGPGEASGIFALESALDELSYKLGIDPIELRRRNEPQIDEAENKPFSSRSLIHCYELGAERFGWSRKTPEPRSMRDGRLLIGMGTATATYPAFHAPSNARVRLLADGTAEVEAAASDMGPGTYTSMTQVAAEFLGLQPAQVRFRLGTTDFPPTPSHGGSWTMTSVGSAIRAACLEAQFQAAKRAIADNGSPVFGASIDTIEWAEGRLRRRADASAGLSYQEILAKTGDPIEAEGSAQRDPEAAERYSMHSFGAVFAEVSIDPDVGTIRVRRLVGAYGIGRVVNPLLARSQCTGGMIGGMGMALMERTVLDARDGRPVNAHMADYLMPVNLDAPEMEALFVDEIDPHVNPLGVKGLGEIALVGTAPAIANAVFHATGKRVRTQPIKIEDILTA</sequence>
<dbReference type="InterPro" id="IPR000674">
    <property type="entry name" value="Ald_Oxase/Xan_DH_a/b"/>
</dbReference>
<evidence type="ECO:0000313" key="5">
    <source>
        <dbReference type="Proteomes" id="UP000241229"/>
    </source>
</evidence>
<dbReference type="Proteomes" id="UP000241229">
    <property type="component" value="Unassembled WGS sequence"/>
</dbReference>
<dbReference type="Gene3D" id="3.30.365.10">
    <property type="entry name" value="Aldehyde oxidase/xanthine dehydrogenase, molybdopterin binding domain"/>
    <property type="match status" value="4"/>
</dbReference>